<accession>A0ABX2ELN3</accession>
<dbReference type="Gene3D" id="1.25.40.590">
    <property type="entry name" value="Type IV / VI secretion system, DotU"/>
    <property type="match status" value="1"/>
</dbReference>
<dbReference type="RefSeq" id="WP_173126282.1">
    <property type="nucleotide sequence ID" value="NZ_JABRWJ010000006.1"/>
</dbReference>
<dbReference type="EMBL" id="JABRWJ010000006">
    <property type="protein sequence ID" value="NRF69429.1"/>
    <property type="molecule type" value="Genomic_DNA"/>
</dbReference>
<feature type="domain" description="Type IV / VI secretion system DotU" evidence="2">
    <location>
        <begin position="37"/>
        <end position="235"/>
    </location>
</feature>
<comment type="caution">
    <text evidence="3">The sequence shown here is derived from an EMBL/GenBank/DDBJ whole genome shotgun (WGS) entry which is preliminary data.</text>
</comment>
<keyword evidence="1" id="KW-0812">Transmembrane</keyword>
<protein>
    <submittedName>
        <fullName evidence="3">DotU family type IV/VI secretion system protein</fullName>
    </submittedName>
</protein>
<dbReference type="InterPro" id="IPR017732">
    <property type="entry name" value="T4/T6SS_DotU"/>
</dbReference>
<name>A0ABX2ELN3_9BURK</name>
<reference evidence="3 4" key="1">
    <citation type="submission" date="2020-05" db="EMBL/GenBank/DDBJ databases">
        <title>Aquincola sp. isolate from soil.</title>
        <authorList>
            <person name="Han J."/>
            <person name="Kim D.-U."/>
        </authorList>
    </citation>
    <scope>NUCLEOTIDE SEQUENCE [LARGE SCALE GENOMIC DNA]</scope>
    <source>
        <strain evidence="3 4">S2</strain>
    </source>
</reference>
<sequence length="266" mass="29576">MNARSPLPSLFGQQEPAGVRAAAAESAHESPRDARSLLDLLYDGCYMIFLLRNGQAPADAGAFRERLRSFLGGFERGAQRLNQGADNVFLAKFAFCALVDEVVLTSDFRIRDEWEVRPLQLEFFGEQLAGERFFEYLDQLRQDGAPRVQVLEVYHLCLLLGFQGRYLLEGSEKLGYLTARLGEDIAHLRGRRAAFAPHGEPPDRIVHQLKREVPLWVIGAVFALVGTLGFIGLKWSLSRHTATELAAHQGVVKLAPQAAHVTITLP</sequence>
<dbReference type="NCBIfam" id="TIGR03349">
    <property type="entry name" value="IV_VI_DotU"/>
    <property type="match status" value="1"/>
</dbReference>
<keyword evidence="1" id="KW-1133">Transmembrane helix</keyword>
<gene>
    <name evidence="3" type="ORF">HLB44_20725</name>
</gene>
<dbReference type="PANTHER" id="PTHR38033">
    <property type="entry name" value="MEMBRANE PROTEIN-RELATED"/>
    <property type="match status" value="1"/>
</dbReference>
<dbReference type="NCBIfam" id="NF038228">
    <property type="entry name" value="IcmH_DotU_IVB"/>
    <property type="match status" value="1"/>
</dbReference>
<dbReference type="InterPro" id="IPR038522">
    <property type="entry name" value="T4/T6SS_DotU_sf"/>
</dbReference>
<evidence type="ECO:0000313" key="4">
    <source>
        <dbReference type="Proteomes" id="UP000737171"/>
    </source>
</evidence>
<dbReference type="Pfam" id="PF09850">
    <property type="entry name" value="DotU"/>
    <property type="match status" value="1"/>
</dbReference>
<dbReference type="PANTHER" id="PTHR38033:SF1">
    <property type="entry name" value="DOTU FAMILY TYPE IV_VI SECRETION SYSTEM PROTEIN"/>
    <property type="match status" value="1"/>
</dbReference>
<keyword evidence="1" id="KW-0472">Membrane</keyword>
<keyword evidence="4" id="KW-1185">Reference proteome</keyword>
<proteinExistence type="predicted"/>
<evidence type="ECO:0000259" key="2">
    <source>
        <dbReference type="Pfam" id="PF09850"/>
    </source>
</evidence>
<evidence type="ECO:0000256" key="1">
    <source>
        <dbReference type="SAM" id="Phobius"/>
    </source>
</evidence>
<organism evidence="3 4">
    <name type="scientific">Pseudaquabacterium terrae</name>
    <dbReference type="NCBI Taxonomy" id="2732868"/>
    <lineage>
        <taxon>Bacteria</taxon>
        <taxon>Pseudomonadati</taxon>
        <taxon>Pseudomonadota</taxon>
        <taxon>Betaproteobacteria</taxon>
        <taxon>Burkholderiales</taxon>
        <taxon>Sphaerotilaceae</taxon>
        <taxon>Pseudaquabacterium</taxon>
    </lineage>
</organism>
<dbReference type="Proteomes" id="UP000737171">
    <property type="component" value="Unassembled WGS sequence"/>
</dbReference>
<evidence type="ECO:0000313" key="3">
    <source>
        <dbReference type="EMBL" id="NRF69429.1"/>
    </source>
</evidence>
<feature type="transmembrane region" description="Helical" evidence="1">
    <location>
        <begin position="213"/>
        <end position="233"/>
    </location>
</feature>